<feature type="compositionally biased region" description="Basic and acidic residues" evidence="1">
    <location>
        <begin position="1"/>
        <end position="11"/>
    </location>
</feature>
<dbReference type="KEGG" id="epa:114576272"/>
<protein>
    <submittedName>
        <fullName evidence="2">Uncharacterized protein</fullName>
    </submittedName>
</protein>
<evidence type="ECO:0000313" key="3">
    <source>
        <dbReference type="Proteomes" id="UP000887567"/>
    </source>
</evidence>
<dbReference type="OrthoDB" id="5988440at2759"/>
<organism evidence="2 3">
    <name type="scientific">Exaiptasia diaphana</name>
    <name type="common">Tropical sea anemone</name>
    <name type="synonym">Aiptasia pulchella</name>
    <dbReference type="NCBI Taxonomy" id="2652724"/>
    <lineage>
        <taxon>Eukaryota</taxon>
        <taxon>Metazoa</taxon>
        <taxon>Cnidaria</taxon>
        <taxon>Anthozoa</taxon>
        <taxon>Hexacorallia</taxon>
        <taxon>Actiniaria</taxon>
        <taxon>Aiptasiidae</taxon>
        <taxon>Exaiptasia</taxon>
    </lineage>
</organism>
<proteinExistence type="predicted"/>
<evidence type="ECO:0000313" key="2">
    <source>
        <dbReference type="EnsemblMetazoa" id="XP_028518389.1"/>
    </source>
</evidence>
<keyword evidence="3" id="KW-1185">Reference proteome</keyword>
<dbReference type="RefSeq" id="XP_028518389.1">
    <property type="nucleotide sequence ID" value="XM_028662588.1"/>
</dbReference>
<name>A0A913YT71_EXADI</name>
<sequence>MEEEDSKKLDEPASSSQKNMDNTLPNTSNPAVFGHHYYNPQWVMYDKQTPALLYNNAVHFTVSFDGTHYFHEQYQGQFCAPPEATMVVSQQEEAQSKSTRAEGNRYKNENHESFSMWDQPQVLLNPYLNPWQRNSTKPPRRPRKPHHKHKKDSRPKKDVRNTMVPLFPEIFDLGRDSLRW</sequence>
<dbReference type="AlphaFoldDB" id="A0A913YT71"/>
<feature type="region of interest" description="Disordered" evidence="1">
    <location>
        <begin position="1"/>
        <end position="27"/>
    </location>
</feature>
<dbReference type="GeneID" id="114576272"/>
<evidence type="ECO:0000256" key="1">
    <source>
        <dbReference type="SAM" id="MobiDB-lite"/>
    </source>
</evidence>
<accession>A0A913YT71</accession>
<feature type="region of interest" description="Disordered" evidence="1">
    <location>
        <begin position="128"/>
        <end position="161"/>
    </location>
</feature>
<feature type="compositionally biased region" description="Polar residues" evidence="1">
    <location>
        <begin position="13"/>
        <end position="27"/>
    </location>
</feature>
<dbReference type="EnsemblMetazoa" id="XM_028662588.1">
    <property type="protein sequence ID" value="XP_028518389.1"/>
    <property type="gene ID" value="LOC114576272"/>
</dbReference>
<feature type="compositionally biased region" description="Basic residues" evidence="1">
    <location>
        <begin position="138"/>
        <end position="154"/>
    </location>
</feature>
<reference evidence="2" key="1">
    <citation type="submission" date="2022-11" db="UniProtKB">
        <authorList>
            <consortium name="EnsemblMetazoa"/>
        </authorList>
    </citation>
    <scope>IDENTIFICATION</scope>
</reference>
<dbReference type="Proteomes" id="UP000887567">
    <property type="component" value="Unplaced"/>
</dbReference>